<feature type="compositionally biased region" description="Low complexity" evidence="12">
    <location>
        <begin position="29"/>
        <end position="45"/>
    </location>
</feature>
<evidence type="ECO:0000256" key="1">
    <source>
        <dbReference type="ARBA" id="ARBA00005187"/>
    </source>
</evidence>
<dbReference type="FunFam" id="3.60.20.10:FF:000039">
    <property type="entry name" value="Asparagine synthetase [glutamine-hydrolyzing]"/>
    <property type="match status" value="1"/>
</dbReference>
<dbReference type="SUPFAM" id="SSF52402">
    <property type="entry name" value="Adenine nucleotide alpha hydrolases-like"/>
    <property type="match status" value="1"/>
</dbReference>
<feature type="domain" description="Glutamine amidotransferase type-2" evidence="13">
    <location>
        <begin position="206"/>
        <end position="395"/>
    </location>
</feature>
<reference evidence="14 15" key="1">
    <citation type="submission" date="2018-03" db="EMBL/GenBank/DDBJ databases">
        <title>Draft genome sequence of Rohu Carp (Labeo rohita).</title>
        <authorList>
            <person name="Das P."/>
            <person name="Kushwaha B."/>
            <person name="Joshi C.G."/>
            <person name="Kumar D."/>
            <person name="Nagpure N.S."/>
            <person name="Sahoo L."/>
            <person name="Das S.P."/>
            <person name="Bit A."/>
            <person name="Patnaik S."/>
            <person name="Meher P.K."/>
            <person name="Jayasankar P."/>
            <person name="Koringa P.G."/>
            <person name="Patel N.V."/>
            <person name="Hinsu A.T."/>
            <person name="Kumar R."/>
            <person name="Pandey M."/>
            <person name="Agarwal S."/>
            <person name="Srivastava S."/>
            <person name="Singh M."/>
            <person name="Iquebal M.A."/>
            <person name="Jaiswal S."/>
            <person name="Angadi U.B."/>
            <person name="Kumar N."/>
            <person name="Raza M."/>
            <person name="Shah T.M."/>
            <person name="Rai A."/>
            <person name="Jena J.K."/>
        </authorList>
    </citation>
    <scope>NUCLEOTIDE SEQUENCE [LARGE SCALE GENOMIC DNA]</scope>
    <source>
        <strain evidence="14">DASCIFA01</strain>
        <tissue evidence="14">Testis</tissue>
    </source>
</reference>
<evidence type="ECO:0000256" key="5">
    <source>
        <dbReference type="ARBA" id="ARBA00022605"/>
    </source>
</evidence>
<keyword evidence="15" id="KW-1185">Reference proteome</keyword>
<comment type="caution">
    <text evidence="14">The sequence shown here is derived from an EMBL/GenBank/DDBJ whole genome shotgun (WGS) entry which is preliminary data.</text>
</comment>
<dbReference type="InterPro" id="IPR029055">
    <property type="entry name" value="Ntn_hydrolases_N"/>
</dbReference>
<keyword evidence="16" id="KW-1267">Proteomics identification</keyword>
<evidence type="ECO:0000256" key="10">
    <source>
        <dbReference type="ARBA" id="ARBA00030234"/>
    </source>
</evidence>
<dbReference type="PANTHER" id="PTHR11772">
    <property type="entry name" value="ASPARAGINE SYNTHETASE"/>
    <property type="match status" value="1"/>
</dbReference>
<evidence type="ECO:0000256" key="9">
    <source>
        <dbReference type="ARBA" id="ARBA00022962"/>
    </source>
</evidence>
<keyword evidence="9" id="KW-0315">Glutamine amidotransferase</keyword>
<dbReference type="Pfam" id="PF13537">
    <property type="entry name" value="GATase_7"/>
    <property type="match status" value="1"/>
</dbReference>
<keyword evidence="8" id="KW-0061">Asparagine biosynthesis</keyword>
<evidence type="ECO:0000313" key="15">
    <source>
        <dbReference type="Proteomes" id="UP000290572"/>
    </source>
</evidence>
<dbReference type="PANTHER" id="PTHR11772:SF23">
    <property type="entry name" value="ASPARAGINE SYNTHETASE [GLUTAMINE-HYDROLYZING]"/>
    <property type="match status" value="1"/>
</dbReference>
<evidence type="ECO:0007829" key="16">
    <source>
        <dbReference type="PeptideAtlas" id="A0A498MG68"/>
    </source>
</evidence>
<dbReference type="InterPro" id="IPR050795">
    <property type="entry name" value="Asn_Synthetase"/>
</dbReference>
<evidence type="ECO:0000256" key="4">
    <source>
        <dbReference type="ARBA" id="ARBA00022598"/>
    </source>
</evidence>
<dbReference type="GO" id="GO:0005829">
    <property type="term" value="C:cytosol"/>
    <property type="evidence" value="ECO:0007669"/>
    <property type="project" value="TreeGrafter"/>
</dbReference>
<evidence type="ECO:0000256" key="2">
    <source>
        <dbReference type="ARBA" id="ARBA00012737"/>
    </source>
</evidence>
<keyword evidence="7" id="KW-0067">ATP-binding</keyword>
<dbReference type="Proteomes" id="UP000290572">
    <property type="component" value="Unassembled WGS sequence"/>
</dbReference>
<feature type="compositionally biased region" description="Acidic residues" evidence="12">
    <location>
        <begin position="71"/>
        <end position="81"/>
    </location>
</feature>
<dbReference type="STRING" id="84645.A0A498MG68"/>
<sequence>MEHRFDRAAAVLSPLEESSAEVSRDSGIVSQSASSLSMVSEALSSGTVSQSPSFGAAVAQSPSSAAGETQDQSEPEQTQDDELLRHTAITYSSYIRANAEEEVLCLEKSLEEMLTRVDEFVGMLDMIRNDTSQVVNENLPQIQRKSEEMREIYRKIDKLEAFVKMVGANVSAMEEQVTQVEGEVGTLPGAFKKIFRTMAVPVIRMCGIWALFGSDECLAVQCTNAMKIAHRGPDAFRFENVNGFTNCCFGFHRLAIVDQLYGMQPLRVKKFPYLWLCYNGEIYNHIKLKDHFGFEHQTKVDGEILLHLYDRFGIKEMASMLDGVFAFILLDTANRKVFLGRDTYGVRPLFTLLTDDGFLAVCSEAKGLLEIKTSMSTPANITPFEPGHFQVFDLKLNGKVKSFPIDRFHCCTKEPKHAEYNKLEGLGTDFELETVKSNIRILFEDAVKKRLMAHRRIGCLLSGGLDSSLVAATLVNLAKQEELPYPIQTFSIGAEDSPDAIAARKVAAHINSEHHEVNFSPEEGIRALDEVIFHLESYDITTVRASVGMYLISKYIREKTDSVVIFSGEGSDELTQGYIYFHKAPSPKAAAEDSVRLMKELYVYDVLRADRTTAAHGAFCNKIELRVRLEQDGVEKHLLRESFKGLNLIPDEILWRRKEAFSDGMTSLKKSWYTSLQEHIESKVNDLQLEKAKSLFPEKTPTTKEGFFIRQIFEKHYPGRSEWIPGYWMPRWIKATDPSARTLSIYKPDKDQ</sequence>
<protein>
    <recommendedName>
        <fullName evidence="3">Asparagine synthetase [glutamine-hydrolyzing]</fullName>
        <ecNumber evidence="2">6.3.5.4</ecNumber>
    </recommendedName>
    <alternativeName>
        <fullName evidence="10">Glutamine-dependent asparagine synthetase</fullName>
    </alternativeName>
</protein>
<gene>
    <name evidence="14" type="ORF">ROHU_025098</name>
</gene>
<dbReference type="InterPro" id="IPR001962">
    <property type="entry name" value="Asn_synthase"/>
</dbReference>
<dbReference type="GO" id="GO:0005524">
    <property type="term" value="F:ATP binding"/>
    <property type="evidence" value="ECO:0007669"/>
    <property type="project" value="UniProtKB-KW"/>
</dbReference>
<dbReference type="EMBL" id="QBIY01012648">
    <property type="protein sequence ID" value="RXN20239.1"/>
    <property type="molecule type" value="Genomic_DNA"/>
</dbReference>
<feature type="compositionally biased region" description="Polar residues" evidence="12">
    <location>
        <begin position="60"/>
        <end position="70"/>
    </location>
</feature>
<dbReference type="Gene3D" id="3.40.50.620">
    <property type="entry name" value="HUPs"/>
    <property type="match status" value="1"/>
</dbReference>
<dbReference type="GO" id="GO:0070981">
    <property type="term" value="P:L-asparagine biosynthetic process"/>
    <property type="evidence" value="ECO:0007669"/>
    <property type="project" value="UniProtKB-UniPathway"/>
</dbReference>
<keyword evidence="4" id="KW-0436">Ligase</keyword>
<dbReference type="CDD" id="cd01991">
    <property type="entry name" value="Asn_synthase_B_C"/>
    <property type="match status" value="1"/>
</dbReference>
<dbReference type="InterPro" id="IPR014729">
    <property type="entry name" value="Rossmann-like_a/b/a_fold"/>
</dbReference>
<dbReference type="Pfam" id="PF00733">
    <property type="entry name" value="Asn_synthase"/>
    <property type="match status" value="2"/>
</dbReference>
<dbReference type="CDD" id="cd00712">
    <property type="entry name" value="AsnB"/>
    <property type="match status" value="1"/>
</dbReference>
<evidence type="ECO:0000256" key="8">
    <source>
        <dbReference type="ARBA" id="ARBA00022888"/>
    </source>
</evidence>
<dbReference type="PROSITE" id="PS51278">
    <property type="entry name" value="GATASE_TYPE_2"/>
    <property type="match status" value="1"/>
</dbReference>
<dbReference type="InterPro" id="IPR017932">
    <property type="entry name" value="GATase_2_dom"/>
</dbReference>
<dbReference type="UniPathway" id="UPA00134">
    <property type="reaction ID" value="UER00195"/>
</dbReference>
<evidence type="ECO:0000256" key="6">
    <source>
        <dbReference type="ARBA" id="ARBA00022741"/>
    </source>
</evidence>
<proteinExistence type="evidence at protein level"/>
<dbReference type="Gene3D" id="3.60.20.10">
    <property type="entry name" value="Glutamine Phosphoribosylpyrophosphate, subunit 1, domain 1"/>
    <property type="match status" value="1"/>
</dbReference>
<dbReference type="NCBIfam" id="TIGR01536">
    <property type="entry name" value="asn_synth_AEB"/>
    <property type="match status" value="1"/>
</dbReference>
<organism evidence="14 15">
    <name type="scientific">Labeo rohita</name>
    <name type="common">Indian major carp</name>
    <name type="synonym">Cyprinus rohita</name>
    <dbReference type="NCBI Taxonomy" id="84645"/>
    <lineage>
        <taxon>Eukaryota</taxon>
        <taxon>Metazoa</taxon>
        <taxon>Chordata</taxon>
        <taxon>Craniata</taxon>
        <taxon>Vertebrata</taxon>
        <taxon>Euteleostomi</taxon>
        <taxon>Actinopterygii</taxon>
        <taxon>Neopterygii</taxon>
        <taxon>Teleostei</taxon>
        <taxon>Ostariophysi</taxon>
        <taxon>Cypriniformes</taxon>
        <taxon>Cyprinidae</taxon>
        <taxon>Labeoninae</taxon>
        <taxon>Labeonini</taxon>
        <taxon>Labeo</taxon>
    </lineage>
</organism>
<comment type="pathway">
    <text evidence="1">Amino-acid biosynthesis; L-asparagine biosynthesis; L-asparagine from L-aspartate (L-Gln route): step 1/1.</text>
</comment>
<evidence type="ECO:0000313" key="14">
    <source>
        <dbReference type="EMBL" id="RXN20239.1"/>
    </source>
</evidence>
<dbReference type="AlphaFoldDB" id="A0A498MG68"/>
<dbReference type="EC" id="6.3.5.4" evidence="2"/>
<comment type="catalytic activity">
    <reaction evidence="11">
        <text>L-aspartate + L-glutamine + ATP + H2O = L-asparagine + L-glutamate + AMP + diphosphate + H(+)</text>
        <dbReference type="Rhea" id="RHEA:12228"/>
        <dbReference type="ChEBI" id="CHEBI:15377"/>
        <dbReference type="ChEBI" id="CHEBI:15378"/>
        <dbReference type="ChEBI" id="CHEBI:29985"/>
        <dbReference type="ChEBI" id="CHEBI:29991"/>
        <dbReference type="ChEBI" id="CHEBI:30616"/>
        <dbReference type="ChEBI" id="CHEBI:33019"/>
        <dbReference type="ChEBI" id="CHEBI:58048"/>
        <dbReference type="ChEBI" id="CHEBI:58359"/>
        <dbReference type="ChEBI" id="CHEBI:456215"/>
        <dbReference type="EC" id="6.3.5.4"/>
    </reaction>
</comment>
<evidence type="ECO:0000256" key="3">
    <source>
        <dbReference type="ARBA" id="ARBA00021389"/>
    </source>
</evidence>
<keyword evidence="6" id="KW-0547">Nucleotide-binding</keyword>
<evidence type="ECO:0000259" key="13">
    <source>
        <dbReference type="PROSITE" id="PS51278"/>
    </source>
</evidence>
<keyword evidence="5" id="KW-0028">Amino-acid biosynthesis</keyword>
<dbReference type="GO" id="GO:0004066">
    <property type="term" value="F:asparagine synthase (glutamine-hydrolyzing) activity"/>
    <property type="evidence" value="ECO:0007669"/>
    <property type="project" value="UniProtKB-EC"/>
</dbReference>
<dbReference type="InterPro" id="IPR033738">
    <property type="entry name" value="AsnB_N"/>
</dbReference>
<dbReference type="SUPFAM" id="SSF56235">
    <property type="entry name" value="N-terminal nucleophile aminohydrolases (Ntn hydrolases)"/>
    <property type="match status" value="1"/>
</dbReference>
<name>A0A498MG68_LABRO</name>
<dbReference type="InterPro" id="IPR006426">
    <property type="entry name" value="Asn_synth_AEB"/>
</dbReference>
<feature type="region of interest" description="Disordered" evidence="12">
    <location>
        <begin position="1"/>
        <end position="81"/>
    </location>
</feature>
<evidence type="ECO:0000256" key="7">
    <source>
        <dbReference type="ARBA" id="ARBA00022840"/>
    </source>
</evidence>
<accession>A0A498MG68</accession>
<evidence type="ECO:0000256" key="12">
    <source>
        <dbReference type="SAM" id="MobiDB-lite"/>
    </source>
</evidence>
<evidence type="ECO:0000256" key="11">
    <source>
        <dbReference type="ARBA" id="ARBA00048741"/>
    </source>
</evidence>